<organism evidence="2 3">
    <name type="scientific">Gryllotalpicola protaetiae</name>
    <dbReference type="NCBI Taxonomy" id="2419771"/>
    <lineage>
        <taxon>Bacteria</taxon>
        <taxon>Bacillati</taxon>
        <taxon>Actinomycetota</taxon>
        <taxon>Actinomycetes</taxon>
        <taxon>Micrococcales</taxon>
        <taxon>Microbacteriaceae</taxon>
        <taxon>Gryllotalpicola</taxon>
    </lineage>
</organism>
<feature type="compositionally biased region" description="Low complexity" evidence="1">
    <location>
        <begin position="63"/>
        <end position="73"/>
    </location>
</feature>
<evidence type="ECO:0000313" key="2">
    <source>
        <dbReference type="EMBL" id="AYG03179.1"/>
    </source>
</evidence>
<feature type="compositionally biased region" description="Polar residues" evidence="1">
    <location>
        <begin position="46"/>
        <end position="56"/>
    </location>
</feature>
<name>A0A387BPZ0_9MICO</name>
<dbReference type="AlphaFoldDB" id="A0A387BPZ0"/>
<dbReference type="EMBL" id="CP032624">
    <property type="protein sequence ID" value="AYG03179.1"/>
    <property type="molecule type" value="Genomic_DNA"/>
</dbReference>
<feature type="region of interest" description="Disordered" evidence="1">
    <location>
        <begin position="38"/>
        <end position="104"/>
    </location>
</feature>
<protein>
    <submittedName>
        <fullName evidence="2">Uncharacterized protein</fullName>
    </submittedName>
</protein>
<keyword evidence="3" id="KW-1185">Reference proteome</keyword>
<dbReference type="KEGG" id="gry:D7I44_06305"/>
<dbReference type="RefSeq" id="WP_120788711.1">
    <property type="nucleotide sequence ID" value="NZ_CP032624.1"/>
</dbReference>
<sequence length="213" mass="21256">MKLRRIVIAAIAAASVIVAAGVVVSFLPTKSGHSVAQTVLGGAPTPRTTDAGSGSSLHAPGLSSPQPSAPSKSKSSKKQDNSLIAGVGHGGSEQIPTATPTPYRLHPTPVPTKIAADDVTIAPNSKVASKSVKTTDGTTQVLIDATTTSKPADTVAFYQGVFTSLGMTGQPVPAVGGATAIAFSKGPSALTLTVSPHDKGSSYLIHGVLRTGA</sequence>
<reference evidence="2 3" key="1">
    <citation type="submission" date="2018-09" db="EMBL/GenBank/DDBJ databases">
        <title>Genome sequencing of strain 2DFW10M-5.</title>
        <authorList>
            <person name="Heo J."/>
            <person name="Kim S.-J."/>
            <person name="Kwon S.-W."/>
        </authorList>
    </citation>
    <scope>NUCLEOTIDE SEQUENCE [LARGE SCALE GENOMIC DNA]</scope>
    <source>
        <strain evidence="2 3">2DFW10M-5</strain>
    </source>
</reference>
<dbReference type="Proteomes" id="UP000275069">
    <property type="component" value="Chromosome"/>
</dbReference>
<proteinExistence type="predicted"/>
<gene>
    <name evidence="2" type="ORF">D7I44_06305</name>
</gene>
<accession>A0A387BPZ0</accession>
<evidence type="ECO:0000313" key="3">
    <source>
        <dbReference type="Proteomes" id="UP000275069"/>
    </source>
</evidence>
<evidence type="ECO:0000256" key="1">
    <source>
        <dbReference type="SAM" id="MobiDB-lite"/>
    </source>
</evidence>